<evidence type="ECO:0000313" key="3">
    <source>
        <dbReference type="EMBL" id="MBW6529711.1"/>
    </source>
</evidence>
<dbReference type="InterPro" id="IPR042047">
    <property type="entry name" value="SleB_dom1"/>
</dbReference>
<dbReference type="GO" id="GO:0016787">
    <property type="term" value="F:hydrolase activity"/>
    <property type="evidence" value="ECO:0007669"/>
    <property type="project" value="UniProtKB-KW"/>
</dbReference>
<dbReference type="InterPro" id="IPR011105">
    <property type="entry name" value="Cell_wall_hydrolase_SleB"/>
</dbReference>
<sequence>MGAILGGIALLAIAGPLVVIQRTPAVPRAIAAKVRPPQRVAPPTELPAVEPVELQDLTAEEARAYNAGIPFVRGPKPAAQPFRFAGDAAALARATDCLAAAGWYEAGDDPAGQRAVVQVVLNRLRHPAFPKTVCGVVFQGAERSTGCQFTFTCDGALARHPSAPAWDRARKVAADALAGKVEKKVGYATHYHTDWVVPYWSSSLDKIAEVHTHLFFRWTGWWGTPPAFRRAVSRDEPVIAALAPVSPAHQLGAALTEAEAATAAAAPLLAGAGAPVPAATPLAGDEDAFAMVLGSDSPERYGDAARAACGERARCKFMGWTDRAQLPGSATMTPQQIAAMSFSYLRNKDAGIERMLWNCKEFPRTGPGLCMRRQAVSQLAPPSGATPAGPEPLDGVRRREGAGVRSQSPSGEGLGWGASSGATPAARPHPQPLP</sequence>
<dbReference type="Gene3D" id="1.10.10.2520">
    <property type="entry name" value="Cell wall hydrolase SleB, domain 1"/>
    <property type="match status" value="1"/>
</dbReference>
<evidence type="ECO:0000256" key="1">
    <source>
        <dbReference type="SAM" id="MobiDB-lite"/>
    </source>
</evidence>
<proteinExistence type="predicted"/>
<dbReference type="Pfam" id="PF07486">
    <property type="entry name" value="Hydrolase_2"/>
    <property type="match status" value="1"/>
</dbReference>
<comment type="caution">
    <text evidence="3">The sequence shown here is derived from an EMBL/GenBank/DDBJ whole genome shotgun (WGS) entry which is preliminary data.</text>
</comment>
<dbReference type="Proteomes" id="UP000759103">
    <property type="component" value="Unassembled WGS sequence"/>
</dbReference>
<protein>
    <submittedName>
        <fullName evidence="3">Cell wall hydrolase</fullName>
    </submittedName>
</protein>
<dbReference type="EMBL" id="JAHXZN010000001">
    <property type="protein sequence ID" value="MBW6529711.1"/>
    <property type="molecule type" value="Genomic_DNA"/>
</dbReference>
<accession>A0ABS7BJC2</accession>
<keyword evidence="4" id="KW-1185">Reference proteome</keyword>
<dbReference type="RefSeq" id="WP_219747212.1">
    <property type="nucleotide sequence ID" value="NZ_JAHXZN010000001.1"/>
</dbReference>
<keyword evidence="3" id="KW-0378">Hydrolase</keyword>
<feature type="region of interest" description="Disordered" evidence="1">
    <location>
        <begin position="377"/>
        <end position="434"/>
    </location>
</feature>
<evidence type="ECO:0000313" key="4">
    <source>
        <dbReference type="Proteomes" id="UP000759103"/>
    </source>
</evidence>
<reference evidence="3 4" key="1">
    <citation type="submission" date="2021-07" db="EMBL/GenBank/DDBJ databases">
        <title>Sphingomonas sp.</title>
        <authorList>
            <person name="Feng G."/>
            <person name="Li J."/>
            <person name="Pan M."/>
        </authorList>
    </citation>
    <scope>NUCLEOTIDE SEQUENCE [LARGE SCALE GENOMIC DNA]</scope>
    <source>
        <strain evidence="3 4">RRHST34</strain>
    </source>
</reference>
<name>A0ABS7BJC2_9SPHN</name>
<organism evidence="3 4">
    <name type="scientific">Sphingomonas citri</name>
    <dbReference type="NCBI Taxonomy" id="2862499"/>
    <lineage>
        <taxon>Bacteria</taxon>
        <taxon>Pseudomonadati</taxon>
        <taxon>Pseudomonadota</taxon>
        <taxon>Alphaproteobacteria</taxon>
        <taxon>Sphingomonadales</taxon>
        <taxon>Sphingomonadaceae</taxon>
        <taxon>Sphingomonas</taxon>
    </lineage>
</organism>
<gene>
    <name evidence="3" type="ORF">KZ820_03100</name>
</gene>
<evidence type="ECO:0000259" key="2">
    <source>
        <dbReference type="Pfam" id="PF07486"/>
    </source>
</evidence>
<feature type="domain" description="Cell wall hydrolase SleB" evidence="2">
    <location>
        <begin position="108"/>
        <end position="216"/>
    </location>
</feature>